<dbReference type="Proteomes" id="UP000294894">
    <property type="component" value="Chromosome"/>
</dbReference>
<dbReference type="RefSeq" id="WP_135076075.1">
    <property type="nucleotide sequence ID" value="NZ_CP038267.1"/>
</dbReference>
<dbReference type="SUPFAM" id="SSF159234">
    <property type="entry name" value="FomD-like"/>
    <property type="match status" value="1"/>
</dbReference>
<dbReference type="PANTHER" id="PTHR39159">
    <property type="match status" value="1"/>
</dbReference>
<evidence type="ECO:0000259" key="2">
    <source>
        <dbReference type="Pfam" id="PF04167"/>
    </source>
</evidence>
<dbReference type="InterPro" id="IPR050212">
    <property type="entry name" value="Ntdp-like"/>
</dbReference>
<dbReference type="GO" id="GO:0016787">
    <property type="term" value="F:hydrolase activity"/>
    <property type="evidence" value="ECO:0007669"/>
    <property type="project" value="UniProtKB-KW"/>
</dbReference>
<dbReference type="PANTHER" id="PTHR39159:SF1">
    <property type="entry name" value="UPF0374 PROTEIN YGAC"/>
    <property type="match status" value="1"/>
</dbReference>
<dbReference type="Pfam" id="PF04167">
    <property type="entry name" value="DUF402"/>
    <property type="match status" value="1"/>
</dbReference>
<dbReference type="AlphaFoldDB" id="A0A4P7GJQ1"/>
<dbReference type="KEGG" id="noy:EXE57_07940"/>
<dbReference type="InterPro" id="IPR035930">
    <property type="entry name" value="FomD-like_sf"/>
</dbReference>
<keyword evidence="4" id="KW-1185">Reference proteome</keyword>
<protein>
    <submittedName>
        <fullName evidence="3">DUF402 domain-containing protein</fullName>
    </submittedName>
</protein>
<evidence type="ECO:0000313" key="3">
    <source>
        <dbReference type="EMBL" id="QBR92226.1"/>
    </source>
</evidence>
<evidence type="ECO:0000313" key="4">
    <source>
        <dbReference type="Proteomes" id="UP000294894"/>
    </source>
</evidence>
<evidence type="ECO:0000256" key="1">
    <source>
        <dbReference type="ARBA" id="ARBA00022801"/>
    </source>
</evidence>
<dbReference type="OrthoDB" id="3531052at2"/>
<keyword evidence="1" id="KW-0378">Hydrolase</keyword>
<gene>
    <name evidence="3" type="ORF">EXE57_07940</name>
</gene>
<name>A0A4P7GJQ1_9ACTN</name>
<dbReference type="InterPro" id="IPR007295">
    <property type="entry name" value="DUF402"/>
</dbReference>
<proteinExistence type="predicted"/>
<sequence length="180" mass="20071">MRFEPGTPVRCEMTKWPDRPHWVFAGRYLGADEHGDWIGFPAGSRFTRPGADYVAPYDQVGLVPHDGLPERGWIAAFHDPRGSVRVYVDIATPPAWDGATVRSVDLDLDVVQGLTGRVWVDDEDEFADHRERWAYPEQLVAGALASCRSVEDVVRRGEPPFDGSSSRAWLAVLAADRTPQ</sequence>
<organism evidence="3 4">
    <name type="scientific">Nocardioides euryhalodurans</name>
    <dbReference type="NCBI Taxonomy" id="2518370"/>
    <lineage>
        <taxon>Bacteria</taxon>
        <taxon>Bacillati</taxon>
        <taxon>Actinomycetota</taxon>
        <taxon>Actinomycetes</taxon>
        <taxon>Propionibacteriales</taxon>
        <taxon>Nocardioidaceae</taxon>
        <taxon>Nocardioides</taxon>
    </lineage>
</organism>
<dbReference type="EMBL" id="CP038267">
    <property type="protein sequence ID" value="QBR92226.1"/>
    <property type="molecule type" value="Genomic_DNA"/>
</dbReference>
<feature type="domain" description="DUF402" evidence="2">
    <location>
        <begin position="45"/>
        <end position="157"/>
    </location>
</feature>
<dbReference type="Gene3D" id="2.40.380.10">
    <property type="entry name" value="FomD-like"/>
    <property type="match status" value="1"/>
</dbReference>
<accession>A0A4P7GJQ1</accession>
<reference evidence="3 4" key="1">
    <citation type="submission" date="2019-03" db="EMBL/GenBank/DDBJ databases">
        <title>Three New Species of Nocardioides, Nocardioides euryhalodurans sp. nov., Nocardioides seonyuensis sp. nov. and Nocardioides eburneoflavus sp. nov., Iolated from Soil.</title>
        <authorList>
            <person name="Roh S.G."/>
            <person name="Lee C."/>
            <person name="Kim M.-K."/>
            <person name="Kim S.B."/>
        </authorList>
    </citation>
    <scope>NUCLEOTIDE SEQUENCE [LARGE SCALE GENOMIC DNA]</scope>
    <source>
        <strain evidence="3 4">MMS17-SY117</strain>
    </source>
</reference>